<proteinExistence type="predicted"/>
<dbReference type="Gene3D" id="3.30.750.24">
    <property type="entry name" value="STAS domain"/>
    <property type="match status" value="1"/>
</dbReference>
<sequence>MTADGGARLHAAVKDALDDRLAIVLSGELDLTGGPLLAAFLDDAVHDGVRRVEVDMAQVSFVDLRGLRVLLRAQQWCAERGVTLRLCEPQPHVLWLLEFSESATVLLPDEH</sequence>
<dbReference type="Proteomes" id="UP000624709">
    <property type="component" value="Unassembled WGS sequence"/>
</dbReference>
<protein>
    <recommendedName>
        <fullName evidence="1">STAS domain-containing protein</fullName>
    </recommendedName>
</protein>
<dbReference type="InterPro" id="IPR058548">
    <property type="entry name" value="MlaB-like_STAS"/>
</dbReference>
<dbReference type="SUPFAM" id="SSF52091">
    <property type="entry name" value="SpoIIaa-like"/>
    <property type="match status" value="1"/>
</dbReference>
<comment type="caution">
    <text evidence="2">The sequence shown here is derived from an EMBL/GenBank/DDBJ whole genome shotgun (WGS) entry which is preliminary data.</text>
</comment>
<dbReference type="InterPro" id="IPR002645">
    <property type="entry name" value="STAS_dom"/>
</dbReference>
<evidence type="ECO:0000313" key="3">
    <source>
        <dbReference type="Proteomes" id="UP000624709"/>
    </source>
</evidence>
<dbReference type="Pfam" id="PF13466">
    <property type="entry name" value="STAS_2"/>
    <property type="match status" value="1"/>
</dbReference>
<dbReference type="PANTHER" id="PTHR33495">
    <property type="entry name" value="ANTI-SIGMA FACTOR ANTAGONIST TM_1081-RELATED-RELATED"/>
    <property type="match status" value="1"/>
</dbReference>
<dbReference type="CDD" id="cd07043">
    <property type="entry name" value="STAS_anti-anti-sigma_factors"/>
    <property type="match status" value="1"/>
</dbReference>
<accession>A0ABQ4BKE3</accession>
<reference evidence="2 3" key="1">
    <citation type="submission" date="2021-01" db="EMBL/GenBank/DDBJ databases">
        <title>Whole genome shotgun sequence of Actinoplanes palleronii NBRC 14916.</title>
        <authorList>
            <person name="Komaki H."/>
            <person name="Tamura T."/>
        </authorList>
    </citation>
    <scope>NUCLEOTIDE SEQUENCE [LARGE SCALE GENOMIC DNA]</scope>
    <source>
        <strain evidence="2 3">NBRC 14916</strain>
    </source>
</reference>
<dbReference type="PANTHER" id="PTHR33495:SF2">
    <property type="entry name" value="ANTI-SIGMA FACTOR ANTAGONIST TM_1081-RELATED"/>
    <property type="match status" value="1"/>
</dbReference>
<gene>
    <name evidence="2" type="ORF">Apa02nite_072600</name>
</gene>
<dbReference type="PROSITE" id="PS50801">
    <property type="entry name" value="STAS"/>
    <property type="match status" value="1"/>
</dbReference>
<evidence type="ECO:0000313" key="2">
    <source>
        <dbReference type="EMBL" id="GIE71152.1"/>
    </source>
</evidence>
<evidence type="ECO:0000259" key="1">
    <source>
        <dbReference type="PROSITE" id="PS50801"/>
    </source>
</evidence>
<feature type="domain" description="STAS" evidence="1">
    <location>
        <begin position="21"/>
        <end position="98"/>
    </location>
</feature>
<dbReference type="RefSeq" id="WP_203829054.1">
    <property type="nucleotide sequence ID" value="NZ_BAAATY010000038.1"/>
</dbReference>
<keyword evidence="3" id="KW-1185">Reference proteome</keyword>
<organism evidence="2 3">
    <name type="scientific">Actinoplanes palleronii</name>
    <dbReference type="NCBI Taxonomy" id="113570"/>
    <lineage>
        <taxon>Bacteria</taxon>
        <taxon>Bacillati</taxon>
        <taxon>Actinomycetota</taxon>
        <taxon>Actinomycetes</taxon>
        <taxon>Micromonosporales</taxon>
        <taxon>Micromonosporaceae</taxon>
        <taxon>Actinoplanes</taxon>
    </lineage>
</organism>
<dbReference type="EMBL" id="BOMS01000120">
    <property type="protein sequence ID" value="GIE71152.1"/>
    <property type="molecule type" value="Genomic_DNA"/>
</dbReference>
<dbReference type="InterPro" id="IPR036513">
    <property type="entry name" value="STAS_dom_sf"/>
</dbReference>
<name>A0ABQ4BKE3_9ACTN</name>